<dbReference type="Proteomes" id="UP000053825">
    <property type="component" value="Unassembled WGS sequence"/>
</dbReference>
<proteinExistence type="predicted"/>
<keyword evidence="1" id="KW-0175">Coiled coil</keyword>
<evidence type="ECO:0000256" key="1">
    <source>
        <dbReference type="SAM" id="Coils"/>
    </source>
</evidence>
<evidence type="ECO:0000313" key="3">
    <source>
        <dbReference type="Proteomes" id="UP000053825"/>
    </source>
</evidence>
<organism evidence="2 3">
    <name type="scientific">Habropoda laboriosa</name>
    <dbReference type="NCBI Taxonomy" id="597456"/>
    <lineage>
        <taxon>Eukaryota</taxon>
        <taxon>Metazoa</taxon>
        <taxon>Ecdysozoa</taxon>
        <taxon>Arthropoda</taxon>
        <taxon>Hexapoda</taxon>
        <taxon>Insecta</taxon>
        <taxon>Pterygota</taxon>
        <taxon>Neoptera</taxon>
        <taxon>Endopterygota</taxon>
        <taxon>Hymenoptera</taxon>
        <taxon>Apocrita</taxon>
        <taxon>Aculeata</taxon>
        <taxon>Apoidea</taxon>
        <taxon>Anthophila</taxon>
        <taxon>Apidae</taxon>
        <taxon>Habropoda</taxon>
    </lineage>
</organism>
<gene>
    <name evidence="2" type="ORF">WH47_04561</name>
</gene>
<dbReference type="AlphaFoldDB" id="A0A0L7R268"/>
<reference evidence="2 3" key="1">
    <citation type="submission" date="2015-07" db="EMBL/GenBank/DDBJ databases">
        <title>The genome of Habropoda laboriosa.</title>
        <authorList>
            <person name="Pan H."/>
            <person name="Kapheim K."/>
        </authorList>
    </citation>
    <scope>NUCLEOTIDE SEQUENCE [LARGE SCALE GENOMIC DNA]</scope>
    <source>
        <strain evidence="2">0110345459</strain>
    </source>
</reference>
<protein>
    <submittedName>
        <fullName evidence="2">Uncharacterized protein</fullName>
    </submittedName>
</protein>
<name>A0A0L7R268_9HYME</name>
<sequence>MSEFKALQNALISLSESVDDFSVGAVSLDDFKPIEEKIRDKRKALKRLNSRILMLKAQNEYQTTSEEAKEDVKTTVENLHEATANSLINDAAIKLCLHSYTIEAILEGKQGDYDMQKKIFACMRKLYYFNDKVLSLANKIEDAVKEQLELKIQCQKALFDYQIFLKEQEKIRSKKLEEMNPTVARNKAKMNRYIERINIVKKLITNFIATSHHMLSEEPDLVKMLENHRETLNMETILKQFKDTVEAREQHENNETE</sequence>
<evidence type="ECO:0000313" key="2">
    <source>
        <dbReference type="EMBL" id="KOC64972.1"/>
    </source>
</evidence>
<dbReference type="OrthoDB" id="7671388at2759"/>
<feature type="coiled-coil region" evidence="1">
    <location>
        <begin position="38"/>
        <end position="85"/>
    </location>
</feature>
<accession>A0A0L7R268</accession>
<keyword evidence="3" id="KW-1185">Reference proteome</keyword>
<dbReference type="EMBL" id="KQ414666">
    <property type="protein sequence ID" value="KOC64972.1"/>
    <property type="molecule type" value="Genomic_DNA"/>
</dbReference>